<dbReference type="AlphaFoldDB" id="A8AQ72"/>
<accession>A8AQ72</accession>
<gene>
    <name evidence="1" type="ordered locus">CKO_04584</name>
</gene>
<dbReference type="Proteomes" id="UP000008148">
    <property type="component" value="Chromosome"/>
</dbReference>
<protein>
    <submittedName>
        <fullName evidence="1">Uncharacterized protein</fullName>
    </submittedName>
</protein>
<sequence>MPDGADAYPAYTLDGSFNCRMAALCALSGLLSVGPVSVSATGHLNQINVCR</sequence>
<keyword evidence="2" id="KW-1185">Reference proteome</keyword>
<name>A8AQ72_CITK8</name>
<dbReference type="HOGENOM" id="CLU_3097112_0_0_6"/>
<evidence type="ECO:0000313" key="2">
    <source>
        <dbReference type="Proteomes" id="UP000008148"/>
    </source>
</evidence>
<proteinExistence type="predicted"/>
<dbReference type="KEGG" id="cko:CKO_04584"/>
<reference evidence="1 2" key="1">
    <citation type="submission" date="2007-08" db="EMBL/GenBank/DDBJ databases">
        <authorList>
            <consortium name="The Citrobacter koseri Genome Sequencing Project"/>
            <person name="McClelland M."/>
            <person name="Sanderson E.K."/>
            <person name="Porwollik S."/>
            <person name="Spieth J."/>
            <person name="Clifton W.S."/>
            <person name="Latreille P."/>
            <person name="Courtney L."/>
            <person name="Wang C."/>
            <person name="Pepin K."/>
            <person name="Bhonagiri V."/>
            <person name="Nash W."/>
            <person name="Johnson M."/>
            <person name="Thiruvilangam P."/>
            <person name="Wilson R."/>
        </authorList>
    </citation>
    <scope>NUCLEOTIDE SEQUENCE [LARGE SCALE GENOMIC DNA]</scope>
    <source>
        <strain evidence="2">ATCC BAA-895 / CDC 4225-83 / SGSC4696</strain>
    </source>
</reference>
<dbReference type="STRING" id="290338.CKO_04584"/>
<evidence type="ECO:0000313" key="1">
    <source>
        <dbReference type="EMBL" id="ABV15635.1"/>
    </source>
</evidence>
<organism evidence="1 2">
    <name type="scientific">Citrobacter koseri (strain ATCC BAA-895 / CDC 4225-83 / SGSC4696)</name>
    <dbReference type="NCBI Taxonomy" id="290338"/>
    <lineage>
        <taxon>Bacteria</taxon>
        <taxon>Pseudomonadati</taxon>
        <taxon>Pseudomonadota</taxon>
        <taxon>Gammaproteobacteria</taxon>
        <taxon>Enterobacterales</taxon>
        <taxon>Enterobacteriaceae</taxon>
        <taxon>Citrobacter</taxon>
    </lineage>
</organism>
<dbReference type="EMBL" id="CP000822">
    <property type="protein sequence ID" value="ABV15635.1"/>
    <property type="molecule type" value="Genomic_DNA"/>
</dbReference>